<keyword evidence="1" id="KW-0732">Signal</keyword>
<dbReference type="EMBL" id="JOJP01000001">
    <property type="protein sequence ID" value="KEI71355.1"/>
    <property type="molecule type" value="Genomic_DNA"/>
</dbReference>
<dbReference type="AlphaFoldDB" id="A0A081KB29"/>
<sequence>MKKLLSPLLLLLSLGLVSQPLMADLRVDDRVDRRDDRRDYRQDDRWDDHRRVRVQPIVVPRRRVINNIVVIRPYGHPYGGYGHYHNDNDAVKWLAFTAITLKILDNINEAAQREHEAAQVKATTAPVGEKIIWSDGDANGYVVATKEGKSSTSGLVCREFQQSVTIGGKTEEAWGQACLQEDASWQIVQPA</sequence>
<protein>
    <recommendedName>
        <fullName evidence="4">Surface antigen domain-containing protein</fullName>
    </recommendedName>
</protein>
<accession>A0A081KB29</accession>
<evidence type="ECO:0000256" key="1">
    <source>
        <dbReference type="SAM" id="SignalP"/>
    </source>
</evidence>
<comment type="caution">
    <text evidence="2">The sequence shown here is derived from an EMBL/GenBank/DDBJ whole genome shotgun (WGS) entry which is preliminary data.</text>
</comment>
<reference evidence="2 3" key="1">
    <citation type="submission" date="2014-06" db="EMBL/GenBank/DDBJ databases">
        <title>Whole Genome Sequences of Three Symbiotic Endozoicomonas Bacteria.</title>
        <authorList>
            <person name="Neave M.J."/>
            <person name="Apprill A."/>
            <person name="Voolstra C.R."/>
        </authorList>
    </citation>
    <scope>NUCLEOTIDE SEQUENCE [LARGE SCALE GENOMIC DNA]</scope>
    <source>
        <strain evidence="2 3">DSM 22380</strain>
    </source>
</reference>
<dbReference type="RefSeq" id="WP_020582943.1">
    <property type="nucleotide sequence ID" value="NZ_JOJP01000001.1"/>
</dbReference>
<dbReference type="eggNOG" id="COG4520">
    <property type="taxonomic scope" value="Bacteria"/>
</dbReference>
<evidence type="ECO:0000313" key="2">
    <source>
        <dbReference type="EMBL" id="KEI71355.1"/>
    </source>
</evidence>
<dbReference type="Proteomes" id="UP000027997">
    <property type="component" value="Unassembled WGS sequence"/>
</dbReference>
<feature type="signal peptide" evidence="1">
    <location>
        <begin position="1"/>
        <end position="23"/>
    </location>
</feature>
<gene>
    <name evidence="2" type="ORF">GV64_11925</name>
</gene>
<feature type="chain" id="PRO_5001758737" description="Surface antigen domain-containing protein" evidence="1">
    <location>
        <begin position="24"/>
        <end position="191"/>
    </location>
</feature>
<name>A0A081KB29_9GAMM</name>
<dbReference type="STRING" id="305900.GV64_11925"/>
<evidence type="ECO:0008006" key="4">
    <source>
        <dbReference type="Google" id="ProtNLM"/>
    </source>
</evidence>
<keyword evidence="3" id="KW-1185">Reference proteome</keyword>
<proteinExistence type="predicted"/>
<organism evidence="2 3">
    <name type="scientific">Endozoicomonas elysicola</name>
    <dbReference type="NCBI Taxonomy" id="305900"/>
    <lineage>
        <taxon>Bacteria</taxon>
        <taxon>Pseudomonadati</taxon>
        <taxon>Pseudomonadota</taxon>
        <taxon>Gammaproteobacteria</taxon>
        <taxon>Oceanospirillales</taxon>
        <taxon>Endozoicomonadaceae</taxon>
        <taxon>Endozoicomonas</taxon>
    </lineage>
</organism>
<evidence type="ECO:0000313" key="3">
    <source>
        <dbReference type="Proteomes" id="UP000027997"/>
    </source>
</evidence>